<dbReference type="Proteomes" id="UP001549921">
    <property type="component" value="Unassembled WGS sequence"/>
</dbReference>
<reference evidence="1 2" key="1">
    <citation type="submission" date="2024-06" db="EMBL/GenBank/DDBJ databases">
        <title>A chromosome-level genome assembly of beet webworm, Loxostege sticticalis.</title>
        <authorList>
            <person name="Zhang Y."/>
        </authorList>
    </citation>
    <scope>NUCLEOTIDE SEQUENCE [LARGE SCALE GENOMIC DNA]</scope>
    <source>
        <strain evidence="1">AQ028</strain>
        <tissue evidence="1">Male pupae</tissue>
    </source>
</reference>
<dbReference type="EMBL" id="JBEDNZ010000001">
    <property type="protein sequence ID" value="KAL0852115.1"/>
    <property type="molecule type" value="Genomic_DNA"/>
</dbReference>
<sequence length="103" mass="12159">MWDAEEETVGRQRKVCQERQDPFLLSEEDFKSKHWFTKDRANRHPSRSVVGYPRYINKIVNLIKDELVRDKRGCGVSPELQVLTAVRTWHAKKSRMMLLICTA</sequence>
<evidence type="ECO:0000313" key="2">
    <source>
        <dbReference type="Proteomes" id="UP001549921"/>
    </source>
</evidence>
<dbReference type="AlphaFoldDB" id="A0ABD0TSE8"/>
<evidence type="ECO:0000313" key="1">
    <source>
        <dbReference type="EMBL" id="KAL0852115.1"/>
    </source>
</evidence>
<organism evidence="1 2">
    <name type="scientific">Loxostege sticticalis</name>
    <name type="common">Beet webworm moth</name>
    <dbReference type="NCBI Taxonomy" id="481309"/>
    <lineage>
        <taxon>Eukaryota</taxon>
        <taxon>Metazoa</taxon>
        <taxon>Ecdysozoa</taxon>
        <taxon>Arthropoda</taxon>
        <taxon>Hexapoda</taxon>
        <taxon>Insecta</taxon>
        <taxon>Pterygota</taxon>
        <taxon>Neoptera</taxon>
        <taxon>Endopterygota</taxon>
        <taxon>Lepidoptera</taxon>
        <taxon>Glossata</taxon>
        <taxon>Ditrysia</taxon>
        <taxon>Pyraloidea</taxon>
        <taxon>Crambidae</taxon>
        <taxon>Pyraustinae</taxon>
        <taxon>Loxostege</taxon>
    </lineage>
</organism>
<comment type="caution">
    <text evidence="1">The sequence shown here is derived from an EMBL/GenBank/DDBJ whole genome shotgun (WGS) entry which is preliminary data.</text>
</comment>
<accession>A0ABD0TSE8</accession>
<name>A0ABD0TSE8_LOXSC</name>
<gene>
    <name evidence="1" type="ORF">ABMA28_000355</name>
</gene>
<proteinExistence type="predicted"/>
<protein>
    <submittedName>
        <fullName evidence="1">Uncharacterized protein</fullName>
    </submittedName>
</protein>